<dbReference type="InterPro" id="IPR000048">
    <property type="entry name" value="IQ_motif_EF-hand-BS"/>
</dbReference>
<dbReference type="SMART" id="SM00015">
    <property type="entry name" value="IQ"/>
    <property type="match status" value="3"/>
</dbReference>
<feature type="region of interest" description="Disordered" evidence="3">
    <location>
        <begin position="58"/>
        <end position="84"/>
    </location>
</feature>
<protein>
    <submittedName>
        <fullName evidence="4">Uncharacterized protein</fullName>
    </submittedName>
</protein>
<dbReference type="EMBL" id="GHES01012338">
    <property type="protein sequence ID" value="MPA42897.1"/>
    <property type="molecule type" value="Transcribed_RNA"/>
</dbReference>
<dbReference type="PANTHER" id="PTHR32295:SF154">
    <property type="entry name" value="PROTEIN IQ-DOMAIN 32"/>
    <property type="match status" value="1"/>
</dbReference>
<accession>A0A5B6ZEV7</accession>
<name>A0A5B6ZEV7_DAVIN</name>
<dbReference type="PANTHER" id="PTHR32295">
    <property type="entry name" value="IQ-DOMAIN 5-RELATED"/>
    <property type="match status" value="1"/>
</dbReference>
<feature type="compositionally biased region" description="Polar residues" evidence="3">
    <location>
        <begin position="637"/>
        <end position="648"/>
    </location>
</feature>
<feature type="compositionally biased region" description="Basic residues" evidence="3">
    <location>
        <begin position="791"/>
        <end position="801"/>
    </location>
</feature>
<sequence length="801" mass="87143">MGRSTTSCFKVITTCGSDSVAKDDLEASQGKGSSDKRGWSFRKRSARHRVLSNTVISEKPSANKESPESATVNFQTQANSTVPEKTSAMQCTDEKPQLSTSVNSKVAETIVSLEDDTEVDVNPEESVITVIQAAVRGFLAQRALLKLKNIVKLQAAVRGHLVRRHAVGTLRCVQAIVKLQALVRARRARLSIGGSCTEMKLDGKHGKDNHSSKLLEKENSVTRSNVKYTSIEKLLSNGFARQLLESTPRTKPIHIKCDPSRSDSAWKWLERWMSVSSTGVGQSQKGTEQQEQEKVEHSTCQVEAGIPSESYYETTDLKTSIGETTVPFESEEDLITYDAGNFEFQVCRPTSSSTSDNLVQPQPENTGTSNSKANSLDSLPNQITQSDLISQTELNSLSSNPEVESEQPIHSIKRFAPEQPETEGNKFVFGLRKASNPASIAGQSKFEELMLTANSTRTFSSSNQDVGVESNMDAVFSAMDNAIRTGEIGLSENSVLHTSRVLVGSECGTELSISSTLDSPDRSEVGAMEFEQEAKVLEEGTSNIKSTKNLDVEAKGEFTTPGSDVSYSTTVQPEKLDDGNGADGEPVNSVIAIDSSQVKQELEKNASDVQIELDSETGHQAYKSSPEASPRSHMTVPESQGTPSSQVSVKAKRTKSHKSGSNPKRRSLSAGKRSPANPNHDSGARSSLEQLPKDHKSGKQRNSLSSARPDHVDQEPRDSSSSNSLPSYMQATESARAKAYASSSPRSSPDVQDKDIFIKKRHSLPGANGKQESPRIERSMSQAQQGAKGNGTHHHERKWQR</sequence>
<feature type="compositionally biased region" description="Polar residues" evidence="3">
    <location>
        <begin position="278"/>
        <end position="289"/>
    </location>
</feature>
<feature type="region of interest" description="Disordered" evidence="3">
    <location>
        <begin position="394"/>
        <end position="418"/>
    </location>
</feature>
<evidence type="ECO:0000313" key="4">
    <source>
        <dbReference type="EMBL" id="MPA42897.1"/>
    </source>
</evidence>
<feature type="region of interest" description="Disordered" evidence="3">
    <location>
        <begin position="348"/>
        <end position="378"/>
    </location>
</feature>
<evidence type="ECO:0000256" key="1">
    <source>
        <dbReference type="ARBA" id="ARBA00022860"/>
    </source>
</evidence>
<dbReference type="Pfam" id="PF00612">
    <property type="entry name" value="IQ"/>
    <property type="match status" value="2"/>
</dbReference>
<evidence type="ECO:0000256" key="2">
    <source>
        <dbReference type="ARBA" id="ARBA00024341"/>
    </source>
</evidence>
<evidence type="ECO:0000256" key="3">
    <source>
        <dbReference type="SAM" id="MobiDB-lite"/>
    </source>
</evidence>
<keyword evidence="1" id="KW-0112">Calmodulin-binding</keyword>
<comment type="similarity">
    <text evidence="2">Belongs to the IQD family.</text>
</comment>
<organism evidence="4">
    <name type="scientific">Davidia involucrata</name>
    <name type="common">Dove tree</name>
    <dbReference type="NCBI Taxonomy" id="16924"/>
    <lineage>
        <taxon>Eukaryota</taxon>
        <taxon>Viridiplantae</taxon>
        <taxon>Streptophyta</taxon>
        <taxon>Embryophyta</taxon>
        <taxon>Tracheophyta</taxon>
        <taxon>Spermatophyta</taxon>
        <taxon>Magnoliopsida</taxon>
        <taxon>eudicotyledons</taxon>
        <taxon>Gunneridae</taxon>
        <taxon>Pentapetalae</taxon>
        <taxon>asterids</taxon>
        <taxon>Cornales</taxon>
        <taxon>Nyssaceae</taxon>
        <taxon>Davidia</taxon>
    </lineage>
</organism>
<feature type="region of interest" description="Disordered" evidence="3">
    <location>
        <begin position="23"/>
        <end position="43"/>
    </location>
</feature>
<gene>
    <name evidence="4" type="ORF">Din_012338</name>
</gene>
<feature type="compositionally biased region" description="Polar residues" evidence="3">
    <location>
        <begin position="560"/>
        <end position="572"/>
    </location>
</feature>
<feature type="region of interest" description="Disordered" evidence="3">
    <location>
        <begin position="278"/>
        <end position="301"/>
    </location>
</feature>
<feature type="region of interest" description="Disordered" evidence="3">
    <location>
        <begin position="556"/>
        <end position="801"/>
    </location>
</feature>
<reference evidence="4" key="1">
    <citation type="submission" date="2019-08" db="EMBL/GenBank/DDBJ databases">
        <title>Reference gene set and small RNA set construction with multiple tissues from Davidia involucrata Baill.</title>
        <authorList>
            <person name="Yang H."/>
            <person name="Zhou C."/>
            <person name="Li G."/>
            <person name="Wang J."/>
            <person name="Gao P."/>
            <person name="Wang M."/>
            <person name="Wang R."/>
            <person name="Zhao Y."/>
        </authorList>
    </citation>
    <scope>NUCLEOTIDE SEQUENCE</scope>
    <source>
        <tissue evidence="4">Mixed with DoveR01_LX</tissue>
    </source>
</reference>
<feature type="compositionally biased region" description="Basic and acidic residues" evidence="3">
    <location>
        <begin position="708"/>
        <end position="718"/>
    </location>
</feature>
<dbReference type="AlphaFoldDB" id="A0A5B6ZEV7"/>
<dbReference type="GO" id="GO:0005516">
    <property type="term" value="F:calmodulin binding"/>
    <property type="evidence" value="ECO:0007669"/>
    <property type="project" value="UniProtKB-KW"/>
</dbReference>
<feature type="compositionally biased region" description="Polar residues" evidence="3">
    <location>
        <begin position="68"/>
        <end position="84"/>
    </location>
</feature>
<feature type="compositionally biased region" description="Basic residues" evidence="3">
    <location>
        <begin position="650"/>
        <end position="667"/>
    </location>
</feature>
<feature type="compositionally biased region" description="Polar residues" evidence="3">
    <location>
        <begin position="676"/>
        <end position="689"/>
    </location>
</feature>
<feature type="compositionally biased region" description="Polar residues" evidence="3">
    <location>
        <begin position="741"/>
        <end position="750"/>
    </location>
</feature>
<proteinExistence type="inferred from homology"/>
<dbReference type="PROSITE" id="PS50096">
    <property type="entry name" value="IQ"/>
    <property type="match status" value="2"/>
</dbReference>
<dbReference type="Gene3D" id="1.20.5.190">
    <property type="match status" value="1"/>
</dbReference>